<dbReference type="GO" id="GO:0003677">
    <property type="term" value="F:DNA binding"/>
    <property type="evidence" value="ECO:0007669"/>
    <property type="project" value="UniProtKB-KW"/>
</dbReference>
<comment type="caution">
    <text evidence="6">The sequence shown here is derived from an EMBL/GenBank/DDBJ whole genome shotgun (WGS) entry which is preliminary data.</text>
</comment>
<dbReference type="PANTHER" id="PTHR30579:SF3">
    <property type="entry name" value="TRANSCRIPTIONAL REGULATORY PROTEIN"/>
    <property type="match status" value="1"/>
</dbReference>
<evidence type="ECO:0000256" key="4">
    <source>
        <dbReference type="ARBA" id="ARBA00023163"/>
    </source>
</evidence>
<evidence type="ECO:0000259" key="5">
    <source>
        <dbReference type="PROSITE" id="PS50931"/>
    </source>
</evidence>
<evidence type="ECO:0000256" key="2">
    <source>
        <dbReference type="ARBA" id="ARBA00023015"/>
    </source>
</evidence>
<dbReference type="Pfam" id="PF03466">
    <property type="entry name" value="LysR_substrate"/>
    <property type="match status" value="1"/>
</dbReference>
<dbReference type="PROSITE" id="PS50931">
    <property type="entry name" value="HTH_LYSR"/>
    <property type="match status" value="1"/>
</dbReference>
<dbReference type="EMBL" id="JAUSWJ010000001">
    <property type="protein sequence ID" value="MDQ0514601.1"/>
    <property type="molecule type" value="Genomic_DNA"/>
</dbReference>
<dbReference type="InterPro" id="IPR036388">
    <property type="entry name" value="WH-like_DNA-bd_sf"/>
</dbReference>
<comment type="similarity">
    <text evidence="1">Belongs to the LysR transcriptional regulatory family.</text>
</comment>
<reference evidence="6 7" key="1">
    <citation type="submission" date="2023-07" db="EMBL/GenBank/DDBJ databases">
        <title>Genomic Encyclopedia of Type Strains, Phase IV (KMG-IV): sequencing the most valuable type-strain genomes for metagenomic binning, comparative biology and taxonomic classification.</title>
        <authorList>
            <person name="Goeker M."/>
        </authorList>
    </citation>
    <scope>NUCLEOTIDE SEQUENCE [LARGE SCALE GENOMIC DNA]</scope>
    <source>
        <strain evidence="6 7">B1-1</strain>
    </source>
</reference>
<dbReference type="SUPFAM" id="SSF53850">
    <property type="entry name" value="Periplasmic binding protein-like II"/>
    <property type="match status" value="1"/>
</dbReference>
<keyword evidence="2" id="KW-0805">Transcription regulation</keyword>
<dbReference type="Gene3D" id="1.10.10.10">
    <property type="entry name" value="Winged helix-like DNA-binding domain superfamily/Winged helix DNA-binding domain"/>
    <property type="match status" value="1"/>
</dbReference>
<name>A0ABU0M0X1_9HYPH</name>
<dbReference type="PANTHER" id="PTHR30579">
    <property type="entry name" value="TRANSCRIPTIONAL REGULATOR"/>
    <property type="match status" value="1"/>
</dbReference>
<dbReference type="InterPro" id="IPR036390">
    <property type="entry name" value="WH_DNA-bd_sf"/>
</dbReference>
<dbReference type="InterPro" id="IPR050176">
    <property type="entry name" value="LTTR"/>
</dbReference>
<dbReference type="Pfam" id="PF00126">
    <property type="entry name" value="HTH_1"/>
    <property type="match status" value="1"/>
</dbReference>
<protein>
    <submittedName>
        <fullName evidence="6">DNA-binding transcriptional LysR family regulator</fullName>
    </submittedName>
</protein>
<proteinExistence type="inferred from homology"/>
<gene>
    <name evidence="6" type="ORF">QO015_000214</name>
</gene>
<keyword evidence="4" id="KW-0804">Transcription</keyword>
<keyword evidence="7" id="KW-1185">Reference proteome</keyword>
<sequence>MKDLDWNDLSLFLAVARDGGLGPAARRTGTSAATLGRRITALEKWLGLRLFDRGRLGYDLTEAGRTLLGQAEDVEQAVGAIQRWRANETSRRAVRISAGTWMTSFLAGHIAALHAPGDGWTIEFVTANARLDIARRAADIGIRNRRPDGIGLAGRRVATVCFAAYALAGQEGDDLPWIALAGEAAITPSAEWLARRPDARIGFRCTDARTLLDLARAGAGRAVLPCLIGDAEPALRRIGPPIAELASEQWLVTHHDDRHDPAVHAAAERISKLIRAHRPLFAGEQPQEM</sequence>
<feature type="domain" description="HTH lysR-type" evidence="5">
    <location>
        <begin position="4"/>
        <end position="61"/>
    </location>
</feature>
<evidence type="ECO:0000256" key="3">
    <source>
        <dbReference type="ARBA" id="ARBA00023125"/>
    </source>
</evidence>
<evidence type="ECO:0000313" key="6">
    <source>
        <dbReference type="EMBL" id="MDQ0514601.1"/>
    </source>
</evidence>
<evidence type="ECO:0000313" key="7">
    <source>
        <dbReference type="Proteomes" id="UP001223743"/>
    </source>
</evidence>
<evidence type="ECO:0000256" key="1">
    <source>
        <dbReference type="ARBA" id="ARBA00009437"/>
    </source>
</evidence>
<organism evidence="6 7">
    <name type="scientific">Kaistia geumhonensis</name>
    <dbReference type="NCBI Taxonomy" id="410839"/>
    <lineage>
        <taxon>Bacteria</taxon>
        <taxon>Pseudomonadati</taxon>
        <taxon>Pseudomonadota</taxon>
        <taxon>Alphaproteobacteria</taxon>
        <taxon>Hyphomicrobiales</taxon>
        <taxon>Kaistiaceae</taxon>
        <taxon>Kaistia</taxon>
    </lineage>
</organism>
<dbReference type="SUPFAM" id="SSF46785">
    <property type="entry name" value="Winged helix' DNA-binding domain"/>
    <property type="match status" value="1"/>
</dbReference>
<dbReference type="InterPro" id="IPR005119">
    <property type="entry name" value="LysR_subst-bd"/>
</dbReference>
<keyword evidence="3 6" id="KW-0238">DNA-binding</keyword>
<dbReference type="InterPro" id="IPR000847">
    <property type="entry name" value="LysR_HTH_N"/>
</dbReference>
<dbReference type="Gene3D" id="3.40.190.290">
    <property type="match status" value="1"/>
</dbReference>
<dbReference type="Proteomes" id="UP001223743">
    <property type="component" value="Unassembled WGS sequence"/>
</dbReference>
<accession>A0ABU0M0X1</accession>
<dbReference type="RefSeq" id="WP_266282046.1">
    <property type="nucleotide sequence ID" value="NZ_JAPKNF010000001.1"/>
</dbReference>